<sequence length="170" mass="19793">MQADPLFSLYPRREVPMQADPLFSLYPRIEVPNWNRRMEFWILSSLEFHHFRSICSKFHRIKQIIHGCSKVCLETRFKVSEFLLPLLLIPPQGGFRVSFLTSKRGPNAGRSFVVPLPSHRGPKLESSDGVLDFEYFGIPPLPIHLLQISSDFTDEKFSFLCSKNSRLERR</sequence>
<dbReference type="Proteomes" id="UP000499080">
    <property type="component" value="Unassembled WGS sequence"/>
</dbReference>
<reference evidence="1 2" key="1">
    <citation type="journal article" date="2019" name="Sci. Rep.">
        <title>Orb-weaving spider Araneus ventricosus genome elucidates the spidroin gene catalogue.</title>
        <authorList>
            <person name="Kono N."/>
            <person name="Nakamura H."/>
            <person name="Ohtoshi R."/>
            <person name="Moran D.A.P."/>
            <person name="Shinohara A."/>
            <person name="Yoshida Y."/>
            <person name="Fujiwara M."/>
            <person name="Mori M."/>
            <person name="Tomita M."/>
            <person name="Arakawa K."/>
        </authorList>
    </citation>
    <scope>NUCLEOTIDE SEQUENCE [LARGE SCALE GENOMIC DNA]</scope>
</reference>
<name>A0A4Y2I2P6_ARAVE</name>
<dbReference type="EMBL" id="BGPR01002313">
    <property type="protein sequence ID" value="GBM71449.1"/>
    <property type="molecule type" value="Genomic_DNA"/>
</dbReference>
<gene>
    <name evidence="1" type="ORF">AVEN_127412_1</name>
</gene>
<proteinExistence type="predicted"/>
<evidence type="ECO:0000313" key="2">
    <source>
        <dbReference type="Proteomes" id="UP000499080"/>
    </source>
</evidence>
<keyword evidence="2" id="KW-1185">Reference proteome</keyword>
<protein>
    <submittedName>
        <fullName evidence="1">Uncharacterized protein</fullName>
    </submittedName>
</protein>
<dbReference type="AlphaFoldDB" id="A0A4Y2I2P6"/>
<evidence type="ECO:0000313" key="1">
    <source>
        <dbReference type="EMBL" id="GBM71449.1"/>
    </source>
</evidence>
<organism evidence="1 2">
    <name type="scientific">Araneus ventricosus</name>
    <name type="common">Orbweaver spider</name>
    <name type="synonym">Epeira ventricosa</name>
    <dbReference type="NCBI Taxonomy" id="182803"/>
    <lineage>
        <taxon>Eukaryota</taxon>
        <taxon>Metazoa</taxon>
        <taxon>Ecdysozoa</taxon>
        <taxon>Arthropoda</taxon>
        <taxon>Chelicerata</taxon>
        <taxon>Arachnida</taxon>
        <taxon>Araneae</taxon>
        <taxon>Araneomorphae</taxon>
        <taxon>Entelegynae</taxon>
        <taxon>Araneoidea</taxon>
        <taxon>Araneidae</taxon>
        <taxon>Araneus</taxon>
    </lineage>
</organism>
<comment type="caution">
    <text evidence="1">The sequence shown here is derived from an EMBL/GenBank/DDBJ whole genome shotgun (WGS) entry which is preliminary data.</text>
</comment>
<accession>A0A4Y2I2P6</accession>